<accession>A0A4D7B7A0</accession>
<dbReference type="KEGG" id="pstg:E8M01_19680"/>
<dbReference type="EMBL" id="CP039690">
    <property type="protein sequence ID" value="QCI66238.1"/>
    <property type="molecule type" value="Genomic_DNA"/>
</dbReference>
<gene>
    <name evidence="1" type="ORF">E8M01_19680</name>
</gene>
<evidence type="ECO:0000313" key="2">
    <source>
        <dbReference type="Proteomes" id="UP000298781"/>
    </source>
</evidence>
<keyword evidence="2" id="KW-1185">Reference proteome</keyword>
<protein>
    <recommendedName>
        <fullName evidence="3">Asl1-like glycosyl hydrolase catalytic domain-containing protein</fullName>
    </recommendedName>
</protein>
<dbReference type="AlphaFoldDB" id="A0A4D7B7A0"/>
<evidence type="ECO:0000313" key="1">
    <source>
        <dbReference type="EMBL" id="QCI66238.1"/>
    </source>
</evidence>
<dbReference type="Gene3D" id="3.20.20.80">
    <property type="entry name" value="Glycosidases"/>
    <property type="match status" value="1"/>
</dbReference>
<proteinExistence type="predicted"/>
<sequence>MVSNGVRVARLNIVRPTADGIETLRIARENGLGVMLNVGILAPDYMRAEATLRPAARRFTARPRLSEVDLARFEERFSWLWQEIEKTGVSLVAIEFSNELNWADFNGDLAVGERGTVYDGGSIARMPGLQGFERGLDNYIAILKVARRLRDASTVFRTVPIISAGTADIPAEWAGRSGGDAVEASVFLAALRRRGLFDLIDGVGLHLYPAGDRWQSQVRRQMEVCGDARAAQAPCWITEWGVPNTDATCPSNDQARAERIRAIEAEFLAYSNSGRVKALIYYDWDSDRRFSIWRCDQLTPSGKIVLD</sequence>
<dbReference type="Proteomes" id="UP000298781">
    <property type="component" value="Chromosome"/>
</dbReference>
<reference evidence="1 2" key="1">
    <citation type="submission" date="2019-04" db="EMBL/GenBank/DDBJ databases">
        <title>Phreatobacter aquaticus sp. nov.</title>
        <authorList>
            <person name="Choi A."/>
        </authorList>
    </citation>
    <scope>NUCLEOTIDE SEQUENCE [LARGE SCALE GENOMIC DNA]</scope>
    <source>
        <strain evidence="1 2">KCTC 52518</strain>
    </source>
</reference>
<dbReference type="RefSeq" id="WP_136961682.1">
    <property type="nucleotide sequence ID" value="NZ_CP039690.1"/>
</dbReference>
<organism evidence="1 2">
    <name type="scientific">Phreatobacter stygius</name>
    <dbReference type="NCBI Taxonomy" id="1940610"/>
    <lineage>
        <taxon>Bacteria</taxon>
        <taxon>Pseudomonadati</taxon>
        <taxon>Pseudomonadota</taxon>
        <taxon>Alphaproteobacteria</taxon>
        <taxon>Hyphomicrobiales</taxon>
        <taxon>Phreatobacteraceae</taxon>
        <taxon>Phreatobacter</taxon>
    </lineage>
</organism>
<dbReference type="SUPFAM" id="SSF51445">
    <property type="entry name" value="(Trans)glycosidases"/>
    <property type="match status" value="1"/>
</dbReference>
<evidence type="ECO:0008006" key="3">
    <source>
        <dbReference type="Google" id="ProtNLM"/>
    </source>
</evidence>
<dbReference type="OrthoDB" id="8339574at2"/>
<dbReference type="InterPro" id="IPR017853">
    <property type="entry name" value="GH"/>
</dbReference>
<name>A0A4D7B7A0_9HYPH</name>